<reference evidence="3 4" key="1">
    <citation type="submission" date="2019-02" db="EMBL/GenBank/DDBJ databases">
        <title>Genomic Encyclopedia of Type Strains, Phase IV (KMG-IV): sequencing the most valuable type-strain genomes for metagenomic binning, comparative biology and taxonomic classification.</title>
        <authorList>
            <person name="Goeker M."/>
        </authorList>
    </citation>
    <scope>NUCLEOTIDE SEQUENCE [LARGE SCALE GENOMIC DNA]</scope>
    <source>
        <strain evidence="3 4">DSM 17196</strain>
    </source>
</reference>
<dbReference type="OrthoDB" id="288613at2"/>
<feature type="transmembrane region" description="Helical" evidence="1">
    <location>
        <begin position="76"/>
        <end position="97"/>
    </location>
</feature>
<dbReference type="Proteomes" id="UP000292262">
    <property type="component" value="Unassembled WGS sequence"/>
</dbReference>
<comment type="caution">
    <text evidence="3">The sequence shown here is derived from an EMBL/GenBank/DDBJ whole genome shotgun (WGS) entry which is preliminary data.</text>
</comment>
<dbReference type="EMBL" id="SGXE01000006">
    <property type="protein sequence ID" value="RZS90727.1"/>
    <property type="molecule type" value="Genomic_DNA"/>
</dbReference>
<keyword evidence="1" id="KW-0812">Transmembrane</keyword>
<dbReference type="AlphaFoldDB" id="A0A4Q7NU88"/>
<keyword evidence="1" id="KW-0472">Membrane</keyword>
<keyword evidence="4" id="KW-1185">Reference proteome</keyword>
<sequence length="191" mass="20135">MQEIVISICLGIGLAASAGFRVFLPLLALSIAGYYDILPLNDSWQWIGSSLAIWIFAIATLVEILAYYIPWFDNALDTIAIPLATIAGTAIMVSTVTELNPVITWGLAIIAGGGTAATVKSAMGATRLSSTATTGGIANNLVATAETGIATTLSLVSVFLPLLALCLVIVLFLVLRKIYRKLFSRSIKKSS</sequence>
<keyword evidence="1" id="KW-1133">Transmembrane helix</keyword>
<feature type="transmembrane region" description="Helical" evidence="1">
    <location>
        <begin position="12"/>
        <end position="35"/>
    </location>
</feature>
<feature type="transmembrane region" description="Helical" evidence="1">
    <location>
        <begin position="47"/>
        <end position="69"/>
    </location>
</feature>
<feature type="transmembrane region" description="Helical" evidence="1">
    <location>
        <begin position="149"/>
        <end position="175"/>
    </location>
</feature>
<dbReference type="Pfam" id="PF13548">
    <property type="entry name" value="DUF4126"/>
    <property type="match status" value="1"/>
</dbReference>
<protein>
    <submittedName>
        <fullName evidence="3">Uncharacterized protein DUF4126</fullName>
    </submittedName>
</protein>
<proteinExistence type="predicted"/>
<evidence type="ECO:0000259" key="2">
    <source>
        <dbReference type="Pfam" id="PF13548"/>
    </source>
</evidence>
<accession>A0A4Q7NU88</accession>
<evidence type="ECO:0000313" key="3">
    <source>
        <dbReference type="EMBL" id="RZS90727.1"/>
    </source>
</evidence>
<name>A0A4Q7NU88_9FLAO</name>
<organism evidence="3 4">
    <name type="scientific">Aquimarina brevivitae</name>
    <dbReference type="NCBI Taxonomy" id="323412"/>
    <lineage>
        <taxon>Bacteria</taxon>
        <taxon>Pseudomonadati</taxon>
        <taxon>Bacteroidota</taxon>
        <taxon>Flavobacteriia</taxon>
        <taxon>Flavobacteriales</taxon>
        <taxon>Flavobacteriaceae</taxon>
        <taxon>Aquimarina</taxon>
    </lineage>
</organism>
<evidence type="ECO:0000313" key="4">
    <source>
        <dbReference type="Proteomes" id="UP000292262"/>
    </source>
</evidence>
<dbReference type="RefSeq" id="WP_130287764.1">
    <property type="nucleotide sequence ID" value="NZ_SGXE01000006.1"/>
</dbReference>
<gene>
    <name evidence="3" type="ORF">EV197_3258</name>
</gene>
<feature type="domain" description="DUF4126" evidence="2">
    <location>
        <begin position="8"/>
        <end position="178"/>
    </location>
</feature>
<evidence type="ECO:0000256" key="1">
    <source>
        <dbReference type="SAM" id="Phobius"/>
    </source>
</evidence>
<dbReference type="InterPro" id="IPR025196">
    <property type="entry name" value="DUF4126"/>
</dbReference>